<reference evidence="3" key="1">
    <citation type="submission" date="2019-04" db="EMBL/GenBank/DDBJ databases">
        <title>Sequencing of skin fungus with MAO and IRED activity.</title>
        <authorList>
            <person name="Marsaioli A.J."/>
            <person name="Bonatto J.M.C."/>
            <person name="Reis Junior O."/>
        </authorList>
    </citation>
    <scope>NUCLEOTIDE SEQUENCE</scope>
    <source>
        <strain evidence="3">30M1</strain>
    </source>
</reference>
<evidence type="ECO:0000256" key="1">
    <source>
        <dbReference type="SAM" id="MobiDB-lite"/>
    </source>
</evidence>
<dbReference type="OrthoDB" id="3800101at2759"/>
<sequence length="665" mass="76255">MTSYAHPETGPLGGLDMDSFFDAPLEQKKKVLGETMWPFVSINYPRSAAKIRELMLEKDIDTLVSLTFDETAFVAEIEKISDLIEPRDDNHNVDKMEDVETGNDEPETQYDNDPEVLNDSNNRVCCVYISNLFTDQNNFVYYIRGTQNLNMFYLGSTGMQAFDGAVLFTISPHPLPYLMRPINLGSGRYKRLPKNNIPLESIKWRYTYDTARLAWDKSDVDLSKLQELMENRSISPVRDNPSIGSQRPFGPLGPLEKAFETHPGTAEIGAKLQPVHFVPGNLLEKDELDRNLPRTTRQGKKHLRVRWALDDQLEDHRMDRHALRSDSVIEGMRDVHFGGQSEQEYLNLIMHLKNKSQTLGQLWITLKDYMRQRPVDTESELADKIIAIMRREEEISKAKSVAAIRGDKVTDDLKQLEGSVLADRNRALQEFSNTWAEKWHSIFSIALTEELSRRQDKTTSRSQIKRWLMDVLMHSMDGPNQSTAGPLDTQDIQAVINLADNFELERECMDKMQGANNDSEESDRLDTMMDSFEEDRVKYISDLSLRMFNRFGHMDVRKLMLLSTQPTETWEPTDPPKDLTANEAVIYDRNTTIDTDTSNVSNPALSAKQLGKRPVLFETPAEGSKAKKDKEKQEGEDEPEETLEEARARLERIITEANRTDEMME</sequence>
<dbReference type="Proteomes" id="UP000801428">
    <property type="component" value="Unassembled WGS sequence"/>
</dbReference>
<dbReference type="Pfam" id="PF00658">
    <property type="entry name" value="MLLE"/>
    <property type="match status" value="1"/>
</dbReference>
<feature type="domain" description="PABC" evidence="2">
    <location>
        <begin position="12"/>
        <end position="89"/>
    </location>
</feature>
<protein>
    <recommendedName>
        <fullName evidence="2">PABC domain-containing protein</fullName>
    </recommendedName>
</protein>
<dbReference type="PROSITE" id="PS51309">
    <property type="entry name" value="PABC"/>
    <property type="match status" value="1"/>
</dbReference>
<feature type="compositionally biased region" description="Basic and acidic residues" evidence="1">
    <location>
        <begin position="624"/>
        <end position="633"/>
    </location>
</feature>
<dbReference type="SUPFAM" id="SSF63570">
    <property type="entry name" value="PABC (PABP) domain"/>
    <property type="match status" value="1"/>
</dbReference>
<feature type="compositionally biased region" description="Basic and acidic residues" evidence="1">
    <location>
        <begin position="87"/>
        <end position="98"/>
    </location>
</feature>
<dbReference type="Gene3D" id="1.10.1900.10">
    <property type="entry name" value="c-terminal domain of poly(a) binding protein"/>
    <property type="match status" value="1"/>
</dbReference>
<feature type="region of interest" description="Disordered" evidence="1">
    <location>
        <begin position="597"/>
        <end position="645"/>
    </location>
</feature>
<evidence type="ECO:0000313" key="3">
    <source>
        <dbReference type="EMBL" id="KAF3005752.1"/>
    </source>
</evidence>
<accession>A0A9P4WAD7</accession>
<gene>
    <name evidence="3" type="ORF">E8E13_006822</name>
</gene>
<evidence type="ECO:0000259" key="2">
    <source>
        <dbReference type="PROSITE" id="PS51309"/>
    </source>
</evidence>
<dbReference type="GO" id="GO:0003723">
    <property type="term" value="F:RNA binding"/>
    <property type="evidence" value="ECO:0007669"/>
    <property type="project" value="InterPro"/>
</dbReference>
<proteinExistence type="predicted"/>
<dbReference type="InterPro" id="IPR002004">
    <property type="entry name" value="PABP_HYD_C"/>
</dbReference>
<dbReference type="EMBL" id="SWKU01000006">
    <property type="protein sequence ID" value="KAF3005752.1"/>
    <property type="molecule type" value="Genomic_DNA"/>
</dbReference>
<organism evidence="3 4">
    <name type="scientific">Curvularia kusanoi</name>
    <name type="common">Cochliobolus kusanoi</name>
    <dbReference type="NCBI Taxonomy" id="90978"/>
    <lineage>
        <taxon>Eukaryota</taxon>
        <taxon>Fungi</taxon>
        <taxon>Dikarya</taxon>
        <taxon>Ascomycota</taxon>
        <taxon>Pezizomycotina</taxon>
        <taxon>Dothideomycetes</taxon>
        <taxon>Pleosporomycetidae</taxon>
        <taxon>Pleosporales</taxon>
        <taxon>Pleosporineae</taxon>
        <taxon>Pleosporaceae</taxon>
        <taxon>Curvularia</taxon>
    </lineage>
</organism>
<feature type="compositionally biased region" description="Acidic residues" evidence="1">
    <location>
        <begin position="634"/>
        <end position="643"/>
    </location>
</feature>
<comment type="caution">
    <text evidence="3">The sequence shown here is derived from an EMBL/GenBank/DDBJ whole genome shotgun (WGS) entry which is preliminary data.</text>
</comment>
<dbReference type="InterPro" id="IPR036053">
    <property type="entry name" value="PABP-dom"/>
</dbReference>
<feature type="compositionally biased region" description="Acidic residues" evidence="1">
    <location>
        <begin position="99"/>
        <end position="115"/>
    </location>
</feature>
<dbReference type="AlphaFoldDB" id="A0A9P4WAD7"/>
<keyword evidence="4" id="KW-1185">Reference proteome</keyword>
<name>A0A9P4WAD7_CURKU</name>
<feature type="region of interest" description="Disordered" evidence="1">
    <location>
        <begin position="87"/>
        <end position="115"/>
    </location>
</feature>
<evidence type="ECO:0000313" key="4">
    <source>
        <dbReference type="Proteomes" id="UP000801428"/>
    </source>
</evidence>